<keyword evidence="1" id="KW-1133">Transmembrane helix</keyword>
<dbReference type="EMBL" id="PYDT01000003">
    <property type="protein sequence ID" value="THU67045.1"/>
    <property type="molecule type" value="Genomic_DNA"/>
</dbReference>
<protein>
    <submittedName>
        <fullName evidence="2">Uncharacterized protein</fullName>
    </submittedName>
</protein>
<dbReference type="AlphaFoldDB" id="A0A4V4H8B3"/>
<evidence type="ECO:0000313" key="3">
    <source>
        <dbReference type="Proteomes" id="UP000317650"/>
    </source>
</evidence>
<sequence length="135" mass="15847">MAWFYTERGPPWKRGWTQQTLSSISFPPPQLIAVFAIVVLFLSMSWHVDYRTQVRRAEAGFRLLLLFLPVALIFVARYIFLDGRFVFQLPWPGQEEMRRAQSSPWGVAVLVGLLLVMASYQPSFQSRWLRPWRVD</sequence>
<gene>
    <name evidence="2" type="ORF">C4D60_Mb05t20520</name>
</gene>
<dbReference type="Proteomes" id="UP000317650">
    <property type="component" value="Chromosome 5"/>
</dbReference>
<keyword evidence="1" id="KW-0472">Membrane</keyword>
<dbReference type="PANTHER" id="PTHR33306:SF40">
    <property type="entry name" value="EXPRESSED PROTEIN"/>
    <property type="match status" value="1"/>
</dbReference>
<keyword evidence="1" id="KW-0812">Transmembrane</keyword>
<evidence type="ECO:0000313" key="2">
    <source>
        <dbReference type="EMBL" id="THU67045.1"/>
    </source>
</evidence>
<comment type="caution">
    <text evidence="2">The sequence shown here is derived from an EMBL/GenBank/DDBJ whole genome shotgun (WGS) entry which is preliminary data.</text>
</comment>
<feature type="transmembrane region" description="Helical" evidence="1">
    <location>
        <begin position="31"/>
        <end position="48"/>
    </location>
</feature>
<reference evidence="2 3" key="1">
    <citation type="journal article" date="2019" name="Nat. Plants">
        <title>Genome sequencing of Musa balbisiana reveals subgenome evolution and function divergence in polyploid bananas.</title>
        <authorList>
            <person name="Yao X."/>
        </authorList>
    </citation>
    <scope>NUCLEOTIDE SEQUENCE [LARGE SCALE GENOMIC DNA]</scope>
    <source>
        <strain evidence="3">cv. DH-PKW</strain>
        <tissue evidence="2">Leaves</tissue>
    </source>
</reference>
<feature type="transmembrane region" description="Helical" evidence="1">
    <location>
        <begin position="100"/>
        <end position="120"/>
    </location>
</feature>
<proteinExistence type="predicted"/>
<keyword evidence="3" id="KW-1185">Reference proteome</keyword>
<evidence type="ECO:0000256" key="1">
    <source>
        <dbReference type="SAM" id="Phobius"/>
    </source>
</evidence>
<name>A0A4V4H8B3_MUSBA</name>
<accession>A0A4V4H8B3</accession>
<organism evidence="2 3">
    <name type="scientific">Musa balbisiana</name>
    <name type="common">Banana</name>
    <dbReference type="NCBI Taxonomy" id="52838"/>
    <lineage>
        <taxon>Eukaryota</taxon>
        <taxon>Viridiplantae</taxon>
        <taxon>Streptophyta</taxon>
        <taxon>Embryophyta</taxon>
        <taxon>Tracheophyta</taxon>
        <taxon>Spermatophyta</taxon>
        <taxon>Magnoliopsida</taxon>
        <taxon>Liliopsida</taxon>
        <taxon>Zingiberales</taxon>
        <taxon>Musaceae</taxon>
        <taxon>Musa</taxon>
    </lineage>
</organism>
<dbReference type="PANTHER" id="PTHR33306">
    <property type="entry name" value="EXPRESSED PROTEIN-RELATED-RELATED"/>
    <property type="match status" value="1"/>
</dbReference>
<feature type="transmembrane region" description="Helical" evidence="1">
    <location>
        <begin position="60"/>
        <end position="80"/>
    </location>
</feature>